<reference evidence="5 6" key="1">
    <citation type="submission" date="2018-04" db="EMBL/GenBank/DDBJ databases">
        <title>Altererythrobacter sp. HME9302 genome sequencing and assembly.</title>
        <authorList>
            <person name="Kang H."/>
            <person name="Kim H."/>
            <person name="Joh K."/>
        </authorList>
    </citation>
    <scope>NUCLEOTIDE SEQUENCE [LARGE SCALE GENOMIC DNA]</scope>
    <source>
        <strain evidence="5 6">HME9302</strain>
    </source>
</reference>
<evidence type="ECO:0000313" key="5">
    <source>
        <dbReference type="EMBL" id="RDC58951.1"/>
    </source>
</evidence>
<dbReference type="InterPro" id="IPR010982">
    <property type="entry name" value="Lambda_DNA-bd_dom_sf"/>
</dbReference>
<feature type="domain" description="HTH lacI-type" evidence="4">
    <location>
        <begin position="12"/>
        <end position="66"/>
    </location>
</feature>
<dbReference type="InterPro" id="IPR000843">
    <property type="entry name" value="HTH_LacI"/>
</dbReference>
<dbReference type="Proteomes" id="UP000253727">
    <property type="component" value="Unassembled WGS sequence"/>
</dbReference>
<name>A0A369Q211_9SPHN</name>
<protein>
    <submittedName>
        <fullName evidence="5">HTH-type transcriptional repressor</fullName>
    </submittedName>
</protein>
<dbReference type="SMART" id="SM00354">
    <property type="entry name" value="HTH_LACI"/>
    <property type="match status" value="1"/>
</dbReference>
<keyword evidence="2" id="KW-0238">DNA-binding</keyword>
<evidence type="ECO:0000256" key="1">
    <source>
        <dbReference type="ARBA" id="ARBA00023015"/>
    </source>
</evidence>
<dbReference type="PANTHER" id="PTHR30146:SF120">
    <property type="entry name" value="ALANINE RACEMASE"/>
    <property type="match status" value="1"/>
</dbReference>
<dbReference type="EMBL" id="QBKA01000002">
    <property type="protein sequence ID" value="RDC58951.1"/>
    <property type="molecule type" value="Genomic_DNA"/>
</dbReference>
<dbReference type="SUPFAM" id="SSF53822">
    <property type="entry name" value="Periplasmic binding protein-like I"/>
    <property type="match status" value="1"/>
</dbReference>
<dbReference type="Pfam" id="PF13377">
    <property type="entry name" value="Peripla_BP_3"/>
    <property type="match status" value="1"/>
</dbReference>
<evidence type="ECO:0000256" key="2">
    <source>
        <dbReference type="ARBA" id="ARBA00023125"/>
    </source>
</evidence>
<organism evidence="5 6">
    <name type="scientific">Alteripontixanthobacter maritimus</name>
    <dbReference type="NCBI Taxonomy" id="2161824"/>
    <lineage>
        <taxon>Bacteria</taxon>
        <taxon>Pseudomonadati</taxon>
        <taxon>Pseudomonadota</taxon>
        <taxon>Alphaproteobacteria</taxon>
        <taxon>Sphingomonadales</taxon>
        <taxon>Erythrobacteraceae</taxon>
        <taxon>Alteripontixanthobacter</taxon>
    </lineage>
</organism>
<dbReference type="Pfam" id="PF00356">
    <property type="entry name" value="LacI"/>
    <property type="match status" value="1"/>
</dbReference>
<comment type="caution">
    <text evidence="5">The sequence shown here is derived from an EMBL/GenBank/DDBJ whole genome shotgun (WGS) entry which is preliminary data.</text>
</comment>
<dbReference type="CDD" id="cd01392">
    <property type="entry name" value="HTH_LacI"/>
    <property type="match status" value="1"/>
</dbReference>
<evidence type="ECO:0000313" key="6">
    <source>
        <dbReference type="Proteomes" id="UP000253727"/>
    </source>
</evidence>
<keyword evidence="1" id="KW-0805">Transcription regulation</keyword>
<dbReference type="InterPro" id="IPR028082">
    <property type="entry name" value="Peripla_BP_I"/>
</dbReference>
<dbReference type="Gene3D" id="3.40.50.2300">
    <property type="match status" value="2"/>
</dbReference>
<dbReference type="Gene3D" id="1.10.260.40">
    <property type="entry name" value="lambda repressor-like DNA-binding domains"/>
    <property type="match status" value="1"/>
</dbReference>
<accession>A0A369Q211</accession>
<evidence type="ECO:0000259" key="4">
    <source>
        <dbReference type="PROSITE" id="PS50932"/>
    </source>
</evidence>
<dbReference type="PROSITE" id="PS50932">
    <property type="entry name" value="HTH_LACI_2"/>
    <property type="match status" value="1"/>
</dbReference>
<dbReference type="InterPro" id="IPR046335">
    <property type="entry name" value="LacI/GalR-like_sensor"/>
</dbReference>
<keyword evidence="6" id="KW-1185">Reference proteome</keyword>
<dbReference type="AlphaFoldDB" id="A0A369Q211"/>
<proteinExistence type="predicted"/>
<gene>
    <name evidence="5" type="ORF">HME9302_00127</name>
</gene>
<dbReference type="GO" id="GO:0000976">
    <property type="term" value="F:transcription cis-regulatory region binding"/>
    <property type="evidence" value="ECO:0007669"/>
    <property type="project" value="TreeGrafter"/>
</dbReference>
<dbReference type="SUPFAM" id="SSF47413">
    <property type="entry name" value="lambda repressor-like DNA-binding domains"/>
    <property type="match status" value="1"/>
</dbReference>
<dbReference type="PANTHER" id="PTHR30146">
    <property type="entry name" value="LACI-RELATED TRANSCRIPTIONAL REPRESSOR"/>
    <property type="match status" value="1"/>
</dbReference>
<keyword evidence="3" id="KW-0804">Transcription</keyword>
<dbReference type="GO" id="GO:0003700">
    <property type="term" value="F:DNA-binding transcription factor activity"/>
    <property type="evidence" value="ECO:0007669"/>
    <property type="project" value="TreeGrafter"/>
</dbReference>
<evidence type="ECO:0000256" key="3">
    <source>
        <dbReference type="ARBA" id="ARBA00023163"/>
    </source>
</evidence>
<sequence length="351" mass="37622">MGRMTQSPRKRPTSFDVAHLAGVSQSTVSRALAGSPSITEATRNRVMAAAAELDYLVDERAARLRRGTTSTLAVVVLRRPEDTVRSANPFYQELLYSVCEAAATRQLDTLVSLQSDDGDLSGRYVEQGQADGLVVIGSPTNVRAWEYFHELEADTSYDSPDTIGHAAYWGTPHEDMRWVRADNATGGRLAVRHLTDAGYRSIAYAGSDGNVQQQFRERHEGYLAEMADRGLAPRMIAVDQDSSREDQGRAAADAVLAAGDVDAMFVACDRMALGVLDRLSGLGTNVPGDIGVVGFDGMGAGRFSNPPLSTIEPDLAAAGKMLVDAAIDGVAQADGVRVPVRYVARSSVRSE</sequence>